<keyword evidence="2" id="KW-0732">Signal</keyword>
<dbReference type="EMBL" id="OX365700">
    <property type="protein sequence ID" value="CAI4032281.1"/>
    <property type="molecule type" value="Genomic_DNA"/>
</dbReference>
<name>A0AA86T5X9_9BACT</name>
<dbReference type="KEGG" id="nti:DNFV4_02710"/>
<dbReference type="PROSITE" id="PS51257">
    <property type="entry name" value="PROKAR_LIPOPROTEIN"/>
    <property type="match status" value="1"/>
</dbReference>
<feature type="compositionally biased region" description="Basic and acidic residues" evidence="1">
    <location>
        <begin position="260"/>
        <end position="293"/>
    </location>
</feature>
<dbReference type="AlphaFoldDB" id="A0AA86T5X9"/>
<organism evidence="3 4">
    <name type="scientific">Nitrospira tepida</name>
    <dbReference type="NCBI Taxonomy" id="2973512"/>
    <lineage>
        <taxon>Bacteria</taxon>
        <taxon>Pseudomonadati</taxon>
        <taxon>Nitrospirota</taxon>
        <taxon>Nitrospiria</taxon>
        <taxon>Nitrospirales</taxon>
        <taxon>Nitrospiraceae</taxon>
        <taxon>Nitrospira</taxon>
    </lineage>
</organism>
<evidence type="ECO:0000313" key="3">
    <source>
        <dbReference type="EMBL" id="CAI4032281.1"/>
    </source>
</evidence>
<evidence type="ECO:0000313" key="4">
    <source>
        <dbReference type="Proteomes" id="UP001179121"/>
    </source>
</evidence>
<feature type="region of interest" description="Disordered" evidence="1">
    <location>
        <begin position="73"/>
        <end position="117"/>
    </location>
</feature>
<reference evidence="3" key="1">
    <citation type="submission" date="2022-10" db="EMBL/GenBank/DDBJ databases">
        <authorList>
            <person name="Koch H."/>
        </authorList>
    </citation>
    <scope>NUCLEOTIDE SEQUENCE</scope>
    <source>
        <strain evidence="3">DNF</strain>
    </source>
</reference>
<protein>
    <recommendedName>
        <fullName evidence="5">Lipoprotein</fullName>
    </recommendedName>
</protein>
<sequence length="340" mass="37019">MRLSCQRAHRWLLMLGPLLMTAGCNPSIYFSTGTTVGLEATPPTGETPPAITFGYKRAELALVPVVEFNPPSDGQAKLTAKSSDLGCSETKNDAKPHNQTGTADTGGSGDGKAQPRQTTKVDAFSVLAVFHLAVNWFGPAQIEQHFATGCAARNLIHGLTEEEEDKRLAEEARQNLKEAEELVKTTTEGAQRLKKHAEKLENDARELKKKIEDDAGKLAGESTQKEKETREKKLRESGEKAKEWQQTAERLKSELNGINRLEEAKDKAESAQHKAEQAMNTEEVRPGAKQTKESAEKLVSNLKGSAPDVAALIKDAQDTLENVLTLLDQVKAKVPAKGTS</sequence>
<keyword evidence="4" id="KW-1185">Reference proteome</keyword>
<dbReference type="Proteomes" id="UP001179121">
    <property type="component" value="Chromosome"/>
</dbReference>
<feature type="compositionally biased region" description="Basic and acidic residues" evidence="1">
    <location>
        <begin position="223"/>
        <end position="253"/>
    </location>
</feature>
<feature type="signal peptide" evidence="2">
    <location>
        <begin position="1"/>
        <end position="22"/>
    </location>
</feature>
<accession>A0AA86T5X9</accession>
<evidence type="ECO:0008006" key="5">
    <source>
        <dbReference type="Google" id="ProtNLM"/>
    </source>
</evidence>
<evidence type="ECO:0000256" key="2">
    <source>
        <dbReference type="SAM" id="SignalP"/>
    </source>
</evidence>
<feature type="region of interest" description="Disordered" evidence="1">
    <location>
        <begin position="211"/>
        <end position="293"/>
    </location>
</feature>
<proteinExistence type="predicted"/>
<evidence type="ECO:0000256" key="1">
    <source>
        <dbReference type="SAM" id="MobiDB-lite"/>
    </source>
</evidence>
<feature type="chain" id="PRO_5041733809" description="Lipoprotein" evidence="2">
    <location>
        <begin position="23"/>
        <end position="340"/>
    </location>
</feature>
<gene>
    <name evidence="3" type="ORF">DNFV4_02710</name>
</gene>